<accession>A0A1M4ZLI9</accession>
<dbReference type="InterPro" id="IPR036779">
    <property type="entry name" value="LysM_dom_sf"/>
</dbReference>
<dbReference type="InterPro" id="IPR045361">
    <property type="entry name" value="CIS_tube_prot_N"/>
</dbReference>
<proteinExistence type="predicted"/>
<evidence type="ECO:0000313" key="3">
    <source>
        <dbReference type="Proteomes" id="UP000184041"/>
    </source>
</evidence>
<dbReference type="EMBL" id="FQUS01000006">
    <property type="protein sequence ID" value="SHF18672.1"/>
    <property type="molecule type" value="Genomic_DNA"/>
</dbReference>
<dbReference type="InterPro" id="IPR018392">
    <property type="entry name" value="LysM"/>
</dbReference>
<dbReference type="Proteomes" id="UP000184041">
    <property type="component" value="Unassembled WGS sequence"/>
</dbReference>
<dbReference type="OrthoDB" id="9815939at2"/>
<sequence length="237" mass="26548">MGLTDGKLAKMMILSFATDKKGKKKGPPRPFPVMYNPERFSESISTRYQPQYEPGDSGEEQAYEHIEGKEVSFEFLFDATGASVNSIQGEAASKLGGVDAQIELFLKLTHERDEQEHQPPKLTLVWGTFIFDCRLVSADIEYMMFNPSGRPLRAKVDATFKGDRPRVLQAAMDKLFSADLTHVRVVKAGETLPLISEKVYGDPKYYLQIAEINGITNFRNINPGMELILPPIDKQSA</sequence>
<dbReference type="AlphaFoldDB" id="A0A1M4ZLI9"/>
<keyword evidence="3" id="KW-1185">Reference proteome</keyword>
<dbReference type="RefSeq" id="WP_073061404.1">
    <property type="nucleotide sequence ID" value="NZ_FQUS01000006.1"/>
</dbReference>
<evidence type="ECO:0000313" key="2">
    <source>
        <dbReference type="EMBL" id="SHF18672.1"/>
    </source>
</evidence>
<protein>
    <recommendedName>
        <fullName evidence="1">LysM domain-containing protein</fullName>
    </recommendedName>
</protein>
<dbReference type="SMART" id="SM00257">
    <property type="entry name" value="LysM"/>
    <property type="match status" value="1"/>
</dbReference>
<feature type="domain" description="LysM" evidence="1">
    <location>
        <begin position="182"/>
        <end position="229"/>
    </location>
</feature>
<dbReference type="STRING" id="1194090.SAMN05443144_10663"/>
<dbReference type="Gene3D" id="3.10.350.10">
    <property type="entry name" value="LysM domain"/>
    <property type="match status" value="1"/>
</dbReference>
<dbReference type="PROSITE" id="PS51782">
    <property type="entry name" value="LYSM"/>
    <property type="match status" value="1"/>
</dbReference>
<reference evidence="2 3" key="1">
    <citation type="submission" date="2016-11" db="EMBL/GenBank/DDBJ databases">
        <authorList>
            <person name="Jaros S."/>
            <person name="Januszkiewicz K."/>
            <person name="Wedrychowicz H."/>
        </authorList>
    </citation>
    <scope>NUCLEOTIDE SEQUENCE [LARGE SCALE GENOMIC DNA]</scope>
    <source>
        <strain evidence="2 3">DSM 21986</strain>
    </source>
</reference>
<name>A0A1M4ZLI9_9BACT</name>
<dbReference type="Pfam" id="PF19266">
    <property type="entry name" value="CIS_tube"/>
    <property type="match status" value="1"/>
</dbReference>
<evidence type="ECO:0000259" key="1">
    <source>
        <dbReference type="PROSITE" id="PS51782"/>
    </source>
</evidence>
<organism evidence="2 3">
    <name type="scientific">Fodinibius roseus</name>
    <dbReference type="NCBI Taxonomy" id="1194090"/>
    <lineage>
        <taxon>Bacteria</taxon>
        <taxon>Pseudomonadati</taxon>
        <taxon>Balneolota</taxon>
        <taxon>Balneolia</taxon>
        <taxon>Balneolales</taxon>
        <taxon>Balneolaceae</taxon>
        <taxon>Fodinibius</taxon>
    </lineage>
</organism>
<gene>
    <name evidence="2" type="ORF">SAMN05443144_10663</name>
</gene>